<keyword evidence="9" id="KW-0496">Mitochondrion</keyword>
<comment type="subcellular location">
    <subcellularLocation>
        <location evidence="1">Mitochondrion inner membrane</location>
        <topology evidence="1">Multi-pass membrane protein</topology>
    </subcellularLocation>
</comment>
<evidence type="ECO:0000256" key="5">
    <source>
        <dbReference type="ARBA" id="ARBA00022792"/>
    </source>
</evidence>
<evidence type="ECO:0000256" key="4">
    <source>
        <dbReference type="ARBA" id="ARBA00022692"/>
    </source>
</evidence>
<dbReference type="GO" id="GO:0005743">
    <property type="term" value="C:mitochondrial inner membrane"/>
    <property type="evidence" value="ECO:0007669"/>
    <property type="project" value="UniProtKB-SubCell"/>
</dbReference>
<comment type="caution">
    <text evidence="11">The sequence shown here is derived from an EMBL/GenBank/DDBJ whole genome shotgun (WGS) entry which is preliminary data.</text>
</comment>
<name>A0ABD3AN85_9GENT</name>
<dbReference type="GO" id="GO:0015031">
    <property type="term" value="P:protein transport"/>
    <property type="evidence" value="ECO:0007669"/>
    <property type="project" value="UniProtKB-KW"/>
</dbReference>
<protein>
    <submittedName>
        <fullName evidence="11">Uncharacterized protein</fullName>
    </submittedName>
</protein>
<keyword evidence="12" id="KW-1185">Reference proteome</keyword>
<evidence type="ECO:0000256" key="6">
    <source>
        <dbReference type="ARBA" id="ARBA00022927"/>
    </source>
</evidence>
<evidence type="ECO:0000256" key="10">
    <source>
        <dbReference type="ARBA" id="ARBA00023136"/>
    </source>
</evidence>
<proteinExistence type="inferred from homology"/>
<evidence type="ECO:0000313" key="11">
    <source>
        <dbReference type="EMBL" id="KAL3532534.1"/>
    </source>
</evidence>
<evidence type="ECO:0000256" key="2">
    <source>
        <dbReference type="ARBA" id="ARBA00008444"/>
    </source>
</evidence>
<keyword evidence="7" id="KW-1133">Transmembrane helix</keyword>
<dbReference type="EMBL" id="JBJUIK010000003">
    <property type="protein sequence ID" value="KAL3532534.1"/>
    <property type="molecule type" value="Genomic_DNA"/>
</dbReference>
<keyword evidence="3" id="KW-0813">Transport</keyword>
<organism evidence="11 12">
    <name type="scientific">Cinchona calisaya</name>
    <dbReference type="NCBI Taxonomy" id="153742"/>
    <lineage>
        <taxon>Eukaryota</taxon>
        <taxon>Viridiplantae</taxon>
        <taxon>Streptophyta</taxon>
        <taxon>Embryophyta</taxon>
        <taxon>Tracheophyta</taxon>
        <taxon>Spermatophyta</taxon>
        <taxon>Magnoliopsida</taxon>
        <taxon>eudicotyledons</taxon>
        <taxon>Gunneridae</taxon>
        <taxon>Pentapetalae</taxon>
        <taxon>asterids</taxon>
        <taxon>lamiids</taxon>
        <taxon>Gentianales</taxon>
        <taxon>Rubiaceae</taxon>
        <taxon>Cinchonoideae</taxon>
        <taxon>Cinchoneae</taxon>
        <taxon>Cinchona</taxon>
    </lineage>
</organism>
<evidence type="ECO:0000313" key="12">
    <source>
        <dbReference type="Proteomes" id="UP001630127"/>
    </source>
</evidence>
<keyword evidence="8" id="KW-0811">Translocation</keyword>
<evidence type="ECO:0000256" key="3">
    <source>
        <dbReference type="ARBA" id="ARBA00022448"/>
    </source>
</evidence>
<comment type="similarity">
    <text evidence="2">Belongs to the Tim17/Tim22/Tim23 family.</text>
</comment>
<keyword evidence="10" id="KW-0472">Membrane</keyword>
<keyword evidence="6" id="KW-0653">Protein transport</keyword>
<accession>A0ABD3AN85</accession>
<evidence type="ECO:0000256" key="7">
    <source>
        <dbReference type="ARBA" id="ARBA00022989"/>
    </source>
</evidence>
<dbReference type="PANTHER" id="PTHR10485">
    <property type="entry name" value="MITOCHONDRIAL IMPORT INNER MEMBRANE TRANSLOCASE SUBUNIT TIM-17"/>
    <property type="match status" value="1"/>
</dbReference>
<keyword evidence="4" id="KW-0812">Transmembrane</keyword>
<reference evidence="11 12" key="1">
    <citation type="submission" date="2024-11" db="EMBL/GenBank/DDBJ databases">
        <title>A near-complete genome assembly of Cinchona calisaya.</title>
        <authorList>
            <person name="Lian D.C."/>
            <person name="Zhao X.W."/>
            <person name="Wei L."/>
        </authorList>
    </citation>
    <scope>NUCLEOTIDE SEQUENCE [LARGE SCALE GENOMIC DNA]</scope>
    <source>
        <tissue evidence="11">Nenye</tissue>
    </source>
</reference>
<evidence type="ECO:0000256" key="8">
    <source>
        <dbReference type="ARBA" id="ARBA00023010"/>
    </source>
</evidence>
<dbReference type="Proteomes" id="UP001630127">
    <property type="component" value="Unassembled WGS sequence"/>
</dbReference>
<dbReference type="PANTHER" id="PTHR10485:SF0">
    <property type="entry name" value="AT05822P-RELATED"/>
    <property type="match status" value="1"/>
</dbReference>
<dbReference type="AlphaFoldDB" id="A0ABD3AN85"/>
<keyword evidence="5" id="KW-0999">Mitochondrion inner membrane</keyword>
<gene>
    <name evidence="11" type="ORF">ACH5RR_006055</name>
</gene>
<evidence type="ECO:0000256" key="9">
    <source>
        <dbReference type="ARBA" id="ARBA00023128"/>
    </source>
</evidence>
<dbReference type="Pfam" id="PF02466">
    <property type="entry name" value="Tim17"/>
    <property type="match status" value="1"/>
</dbReference>
<evidence type="ECO:0000256" key="1">
    <source>
        <dbReference type="ARBA" id="ARBA00004448"/>
    </source>
</evidence>
<sequence>MEREPCPHRIIDDTGTGCAMGAIGGGLFHFLKGHKNSPKGSRLVGASQAVRMNAPRIAGSFAVWGGIYSLTDCSLVYLRQKEDPWNSIIAGAFTGGFLQLRQGFRAASQAALFGGLCLGLIEGFAIAAHKLGSTPEQQQEVIYVDRNVMPMSIGGGPSRMQMPNSKEAAVAGSSTSGSWFGGWFGLGGKKDNEKNSEAKTEVLENFDAPMPPTFEFK</sequence>